<feature type="region of interest" description="Disordered" evidence="5">
    <location>
        <begin position="564"/>
        <end position="649"/>
    </location>
</feature>
<dbReference type="PROSITE" id="PS50011">
    <property type="entry name" value="PROTEIN_KINASE_DOM"/>
    <property type="match status" value="1"/>
</dbReference>
<feature type="compositionally biased region" description="Low complexity" evidence="5">
    <location>
        <begin position="1023"/>
        <end position="1051"/>
    </location>
</feature>
<protein>
    <recommendedName>
        <fullName evidence="6">Protein kinase domain-containing protein</fullName>
    </recommendedName>
</protein>
<feature type="compositionally biased region" description="Low complexity" evidence="5">
    <location>
        <begin position="627"/>
        <end position="638"/>
    </location>
</feature>
<evidence type="ECO:0000256" key="5">
    <source>
        <dbReference type="SAM" id="MobiDB-lite"/>
    </source>
</evidence>
<feature type="region of interest" description="Disordered" evidence="5">
    <location>
        <begin position="1487"/>
        <end position="1513"/>
    </location>
</feature>
<evidence type="ECO:0000259" key="6">
    <source>
        <dbReference type="PROSITE" id="PS50011"/>
    </source>
</evidence>
<feature type="compositionally biased region" description="Low complexity" evidence="5">
    <location>
        <begin position="566"/>
        <end position="579"/>
    </location>
</feature>
<organism evidence="7 8">
    <name type="scientific">Leishmania orientalis</name>
    <dbReference type="NCBI Taxonomy" id="2249476"/>
    <lineage>
        <taxon>Eukaryota</taxon>
        <taxon>Discoba</taxon>
        <taxon>Euglenozoa</taxon>
        <taxon>Kinetoplastea</taxon>
        <taxon>Metakinetoplastina</taxon>
        <taxon>Trypanosomatida</taxon>
        <taxon>Trypanosomatidae</taxon>
        <taxon>Leishmaniinae</taxon>
        <taxon>Leishmania</taxon>
    </lineage>
</organism>
<feature type="region of interest" description="Disordered" evidence="5">
    <location>
        <begin position="30"/>
        <end position="54"/>
    </location>
</feature>
<reference evidence="8" key="1">
    <citation type="journal article" date="2021" name="Microbiol. Resour. Announc.">
        <title>LGAAP: Leishmaniinae Genome Assembly and Annotation Pipeline.</title>
        <authorList>
            <person name="Almutairi H."/>
            <person name="Urbaniak M.D."/>
            <person name="Bates M.D."/>
            <person name="Jariyapan N."/>
            <person name="Kwakye-Nuako G."/>
            <person name="Thomaz-Soccol V."/>
            <person name="Al-Salem W.S."/>
            <person name="Dillon R.J."/>
            <person name="Bates P.A."/>
            <person name="Gatherer D."/>
        </authorList>
    </citation>
    <scope>NUCLEOTIDE SEQUENCE [LARGE SCALE GENOMIC DNA]</scope>
</reference>
<dbReference type="SUPFAM" id="SSF56112">
    <property type="entry name" value="Protein kinase-like (PK-like)"/>
    <property type="match status" value="1"/>
</dbReference>
<proteinExistence type="predicted"/>
<dbReference type="PROSITE" id="PS00108">
    <property type="entry name" value="PROTEIN_KINASE_ST"/>
    <property type="match status" value="1"/>
</dbReference>
<feature type="compositionally biased region" description="Basic and acidic residues" evidence="5">
    <location>
        <begin position="1059"/>
        <end position="1068"/>
    </location>
</feature>
<comment type="caution">
    <text evidence="7">The sequence shown here is derived from an EMBL/GenBank/DDBJ whole genome shotgun (WGS) entry which is preliminary data.</text>
</comment>
<feature type="region of interest" description="Disordered" evidence="5">
    <location>
        <begin position="386"/>
        <end position="435"/>
    </location>
</feature>
<dbReference type="GeneID" id="92362186"/>
<dbReference type="PANTHER" id="PTHR48016:SF56">
    <property type="entry name" value="MAPKK KINASE"/>
    <property type="match status" value="1"/>
</dbReference>
<feature type="region of interest" description="Disordered" evidence="5">
    <location>
        <begin position="1020"/>
        <end position="1072"/>
    </location>
</feature>
<dbReference type="InterPro" id="IPR000719">
    <property type="entry name" value="Prot_kinase_dom"/>
</dbReference>
<dbReference type="KEGG" id="loi:92362186"/>
<feature type="region of interest" description="Disordered" evidence="5">
    <location>
        <begin position="1109"/>
        <end position="1140"/>
    </location>
</feature>
<dbReference type="FunFam" id="1.10.510.10:FF:001375">
    <property type="entry name" value="Protein kinase, putative"/>
    <property type="match status" value="1"/>
</dbReference>
<dbReference type="PANTHER" id="PTHR48016">
    <property type="entry name" value="MAP KINASE KINASE KINASE SSK2-RELATED-RELATED"/>
    <property type="match status" value="1"/>
</dbReference>
<feature type="compositionally biased region" description="Basic residues" evidence="5">
    <location>
        <begin position="86"/>
        <end position="95"/>
    </location>
</feature>
<dbReference type="EMBL" id="JAFHLR010000007">
    <property type="protein sequence ID" value="KAG5486863.1"/>
    <property type="molecule type" value="Genomic_DNA"/>
</dbReference>
<dbReference type="Pfam" id="PF00069">
    <property type="entry name" value="Pkinase"/>
    <property type="match status" value="3"/>
</dbReference>
<dbReference type="Gene3D" id="1.10.510.10">
    <property type="entry name" value="Transferase(Phosphotransferase) domain 1"/>
    <property type="match status" value="1"/>
</dbReference>
<evidence type="ECO:0000256" key="4">
    <source>
        <dbReference type="ARBA" id="ARBA00022840"/>
    </source>
</evidence>
<dbReference type="Proteomes" id="UP000674143">
    <property type="component" value="Unassembled WGS sequence"/>
</dbReference>
<feature type="region of interest" description="Disordered" evidence="5">
    <location>
        <begin position="86"/>
        <end position="140"/>
    </location>
</feature>
<dbReference type="Gene3D" id="3.30.200.20">
    <property type="entry name" value="Phosphorylase Kinase, domain 1"/>
    <property type="match status" value="1"/>
</dbReference>
<name>A0A836L307_9TRYP</name>
<keyword evidence="8" id="KW-1185">Reference proteome</keyword>
<feature type="domain" description="Protein kinase" evidence="6">
    <location>
        <begin position="1148"/>
        <end position="1823"/>
    </location>
</feature>
<gene>
    <name evidence="7" type="ORF">LSCM4_06329</name>
</gene>
<feature type="compositionally biased region" description="Low complexity" evidence="5">
    <location>
        <begin position="42"/>
        <end position="54"/>
    </location>
</feature>
<feature type="region of interest" description="Disordered" evidence="5">
    <location>
        <begin position="283"/>
        <end position="312"/>
    </location>
</feature>
<evidence type="ECO:0000256" key="2">
    <source>
        <dbReference type="ARBA" id="ARBA00022741"/>
    </source>
</evidence>
<reference evidence="8" key="2">
    <citation type="journal article" date="2021" name="Sci. Data">
        <title>Chromosome-scale genome sequencing, assembly and annotation of six genomes from subfamily Leishmaniinae.</title>
        <authorList>
            <person name="Almutairi H."/>
            <person name="Urbaniak M.D."/>
            <person name="Bates M.D."/>
            <person name="Jariyapan N."/>
            <person name="Kwakye-Nuako G."/>
            <person name="Thomaz Soccol V."/>
            <person name="Al-Salem W.S."/>
            <person name="Dillon R.J."/>
            <person name="Bates P.A."/>
            <person name="Gatherer D."/>
        </authorList>
    </citation>
    <scope>NUCLEOTIDE SEQUENCE [LARGE SCALE GENOMIC DNA]</scope>
</reference>
<keyword evidence="3" id="KW-0418">Kinase</keyword>
<dbReference type="InterPro" id="IPR011009">
    <property type="entry name" value="Kinase-like_dom_sf"/>
</dbReference>
<feature type="compositionally biased region" description="Polar residues" evidence="5">
    <location>
        <begin position="607"/>
        <end position="620"/>
    </location>
</feature>
<evidence type="ECO:0000313" key="7">
    <source>
        <dbReference type="EMBL" id="KAG5486863.1"/>
    </source>
</evidence>
<feature type="compositionally biased region" description="Polar residues" evidence="5">
    <location>
        <begin position="388"/>
        <end position="412"/>
    </location>
</feature>
<evidence type="ECO:0000313" key="8">
    <source>
        <dbReference type="Proteomes" id="UP000674143"/>
    </source>
</evidence>
<dbReference type="GO" id="GO:0004672">
    <property type="term" value="F:protein kinase activity"/>
    <property type="evidence" value="ECO:0007669"/>
    <property type="project" value="InterPro"/>
</dbReference>
<keyword evidence="1" id="KW-0808">Transferase</keyword>
<dbReference type="InterPro" id="IPR008271">
    <property type="entry name" value="Ser/Thr_kinase_AS"/>
</dbReference>
<evidence type="ECO:0000256" key="1">
    <source>
        <dbReference type="ARBA" id="ARBA00022679"/>
    </source>
</evidence>
<keyword evidence="2" id="KW-0547">Nucleotide-binding</keyword>
<evidence type="ECO:0000256" key="3">
    <source>
        <dbReference type="ARBA" id="ARBA00022777"/>
    </source>
</evidence>
<dbReference type="SMART" id="SM00220">
    <property type="entry name" value="S_TKc"/>
    <property type="match status" value="1"/>
</dbReference>
<dbReference type="RefSeq" id="XP_067065657.1">
    <property type="nucleotide sequence ID" value="XM_067208252.1"/>
</dbReference>
<dbReference type="InterPro" id="IPR050538">
    <property type="entry name" value="MAP_kinase_kinase_kinase"/>
</dbReference>
<feature type="compositionally biased region" description="Low complexity" evidence="5">
    <location>
        <begin position="424"/>
        <end position="435"/>
    </location>
</feature>
<keyword evidence="4" id="KW-0067">ATP-binding</keyword>
<dbReference type="GO" id="GO:0005524">
    <property type="term" value="F:ATP binding"/>
    <property type="evidence" value="ECO:0007669"/>
    <property type="project" value="UniProtKB-KW"/>
</dbReference>
<sequence>MPIDLLTASSAPSPPIATLNSRVSRWGALGLKQTGQGGDGGRTTATTDSSNSSAASSSVSVTFVVMAALTAVTASTAYHSYQALKRSNHLRRSRSAPHSLAPMRHREASGPSLTSEISMENARSAAMRSPDAERSASSAGWRRSNLLGACSPAAAHVVARAKPSPTAVPDRGLDQGRPHVAGVRVKPFSLPPATDTAADARSGGCDVPLTHFGAPPSQLAHDSTAALDSQHITPAAAAAPSPPPATPKAHLSHHYNLEPYALQGLAGGAHGWKRVFGLLKPETHRRGGRNDASAEDGEAAAAGSVDHRASRSLTRTCEDSHVTTIEYPALLLESLGPTAPVTAAVTTMSPARRTCTVTSNYRSEVVGSDASVHSIMPDQSMAIAKPRTAQSNGNNRQLSSVAEASSTSQGSSIRPLHPSQIAVSPAAGGPSPPSRFLSSLSSHVLRYFSFCASRGGDSGPGGSTTTGSATSGKAWRSVHAAPTAETFVTSAALAMAQRTLQREISMLVAATASVRPASSAPSSLSSSCAHTASCSALASAAVSPQAASIASGVSQQRLPEVTAAESCSSLATPRRSSSSEQWGKGGRAEDVVRPPALVASEEDEQQQDTSNSLRHQSTVIYRQESDSAQQRSSSSARSGMGQCGPTTESVQGQELLLPAPLTAPEGRVSHVPTEATPTEASNAAAVEWAAAAFSPPSSAHRCTIAEQLMMLTSRREQQHRYTEQLQASRGWATLGAGVGNALTSPLLTPSPSTHPDTAAASTAKNFLGAELSRHASGMYGAPSATSQCYTDTASGILFSSVLLPYQYESHVYSDVTTEVQQCKRRRQQDCATSLGACTVAVPKGSVVGEDVGRETRTAATWRATGVAATTAAAPRRSMECSSAEASLVASAQAAPARTLSASAGSSVLTSVVGNAAPLSQSKPAQPSNERRVDDLTVKHQDDGSASYSISLTYHDSETGTSRTVNTCALPPLRRCDPGTSIPGLSSLAGGPTVRAAGRPTHPTTMATLASSAAGIVSPAPSRGVSVGAVSPARAPSSSPTSSTTVATTGGSLPHLHPRRGADAEDKDTSSAISGLSRAARAATHGSLTYCESSAAAATAADEVRGNLRGDAMTPAATSGKSPFAAPLPPTEPQHGPRLRGVAGRNGEMAIGAFLGGGACGKVYECLNTETGQVLAAKQIVFDAKDRKLRTRLKQLELELEVLTLAARHRVRWIVGFFGAEKRGHSVLMYLEYCQRGSLLDYMMVGDRVHATMWNACSAAESVAPQPSAAPASRSAGCSLDADGGSPVAAVDARRLLSEHGGGTDKCPITCTAHQGQHDMPRRHISSSAAPLPYCQAQQLQHPQPQSVVDGAAAAEQAEREEEAAAAATGDAFPHVHTRWKGSIEDEDYAVHRGEACSATASSAGSSVVLSASASDTLPPSEALQPQMPPLSIEQAQRFTRQVVEGLCFLHQHNYAHLDVKTANVLVAADEECRLADLGCAMRLQPPPPASLWQQQGRPSGTDVAAKGGTKGDLDDALSPPPYPILLDRDAITELRGTALYMAPEMIRFESHAIGSPADVWSLGCVVMEMTTGCAPWRHIAKDKLRVLYRIGSARHELPLPPLICAQAERAREWLAQKGLYAATSAAQEQVEETACEMEADGVARSVSGAKKARSADACGAHDSAVSGGLSERCSQRRRVDHVLRGSSVEAGAVLRTGDQGPRPLTAGDVICSGCEDTTAPRSFSASTPRTPTALSAPTTVACADTSSSPFARVRSATTSGSLLGRTPPSGEDAAAVEVEERLLHRRCRIMRLYVELQDFVAACVKVRPEDRSSAAELLRHPFLTL</sequence>
<accession>A0A836L307</accession>